<accession>A0ACB5TZ55</accession>
<sequence>MIPDPENDLILDNLLYTSGDFAPVPTKAHKLTYFHSYANLHRVDQYSSANPKFAKISGCSNNFAVVTDDGQLLLGRAGSDVTKIIDELQPGNPKTTADGRSHGIVCVAVSDEYYNVALLETIYI</sequence>
<reference evidence="1" key="1">
    <citation type="submission" date="2023-04" db="EMBL/GenBank/DDBJ databases">
        <title>Ambrosiozyma monospora NBRC 10751.</title>
        <authorList>
            <person name="Ichikawa N."/>
            <person name="Sato H."/>
            <person name="Tonouchi N."/>
        </authorList>
    </citation>
    <scope>NUCLEOTIDE SEQUENCE</scope>
    <source>
        <strain evidence="1">NBRC 10751</strain>
    </source>
</reference>
<comment type="caution">
    <text evidence="1">The sequence shown here is derived from an EMBL/GenBank/DDBJ whole genome shotgun (WGS) entry which is preliminary data.</text>
</comment>
<proteinExistence type="predicted"/>
<gene>
    <name evidence="1" type="ORF">Amon02_001030600</name>
</gene>
<organism evidence="1 2">
    <name type="scientific">Ambrosiozyma monospora</name>
    <name type="common">Yeast</name>
    <name type="synonym">Endomycopsis monosporus</name>
    <dbReference type="NCBI Taxonomy" id="43982"/>
    <lineage>
        <taxon>Eukaryota</taxon>
        <taxon>Fungi</taxon>
        <taxon>Dikarya</taxon>
        <taxon>Ascomycota</taxon>
        <taxon>Saccharomycotina</taxon>
        <taxon>Pichiomycetes</taxon>
        <taxon>Pichiales</taxon>
        <taxon>Pichiaceae</taxon>
        <taxon>Ambrosiozyma</taxon>
    </lineage>
</organism>
<dbReference type="Proteomes" id="UP001165064">
    <property type="component" value="Unassembled WGS sequence"/>
</dbReference>
<protein>
    <submittedName>
        <fullName evidence="1">Unnamed protein product</fullName>
    </submittedName>
</protein>
<evidence type="ECO:0000313" key="2">
    <source>
        <dbReference type="Proteomes" id="UP001165064"/>
    </source>
</evidence>
<name>A0ACB5TZ55_AMBMO</name>
<evidence type="ECO:0000313" key="1">
    <source>
        <dbReference type="EMBL" id="GME97700.1"/>
    </source>
</evidence>
<keyword evidence="2" id="KW-1185">Reference proteome</keyword>
<dbReference type="EMBL" id="BSXS01010210">
    <property type="protein sequence ID" value="GME97700.1"/>
    <property type="molecule type" value="Genomic_DNA"/>
</dbReference>